<keyword evidence="1" id="KW-1133">Transmembrane helix</keyword>
<feature type="transmembrane region" description="Helical" evidence="1">
    <location>
        <begin position="178"/>
        <end position="198"/>
    </location>
</feature>
<evidence type="ECO:0000256" key="1">
    <source>
        <dbReference type="SAM" id="Phobius"/>
    </source>
</evidence>
<evidence type="ECO:0008006" key="4">
    <source>
        <dbReference type="Google" id="ProtNLM"/>
    </source>
</evidence>
<proteinExistence type="predicted"/>
<evidence type="ECO:0000313" key="3">
    <source>
        <dbReference type="Proteomes" id="UP000198287"/>
    </source>
</evidence>
<feature type="transmembrane region" description="Helical" evidence="1">
    <location>
        <begin position="98"/>
        <end position="120"/>
    </location>
</feature>
<keyword evidence="1" id="KW-0812">Transmembrane</keyword>
<dbReference type="Proteomes" id="UP000198287">
    <property type="component" value="Unassembled WGS sequence"/>
</dbReference>
<feature type="transmembrane region" description="Helical" evidence="1">
    <location>
        <begin position="141"/>
        <end position="166"/>
    </location>
</feature>
<gene>
    <name evidence="2" type="ORF">Fcan01_00223</name>
</gene>
<reference evidence="2 3" key="1">
    <citation type="submission" date="2015-12" db="EMBL/GenBank/DDBJ databases">
        <title>The genome of Folsomia candida.</title>
        <authorList>
            <person name="Faddeeva A."/>
            <person name="Derks M.F."/>
            <person name="Anvar Y."/>
            <person name="Smit S."/>
            <person name="Van Straalen N."/>
            <person name="Roelofs D."/>
        </authorList>
    </citation>
    <scope>NUCLEOTIDE SEQUENCE [LARGE SCALE GENOMIC DNA]</scope>
    <source>
        <strain evidence="2 3">VU population</strain>
        <tissue evidence="2">Whole body</tissue>
    </source>
</reference>
<feature type="transmembrane region" description="Helical" evidence="1">
    <location>
        <begin position="303"/>
        <end position="324"/>
    </location>
</feature>
<comment type="caution">
    <text evidence="2">The sequence shown here is derived from an EMBL/GenBank/DDBJ whole genome shotgun (WGS) entry which is preliminary data.</text>
</comment>
<evidence type="ECO:0000313" key="2">
    <source>
        <dbReference type="EMBL" id="OXA63267.1"/>
    </source>
</evidence>
<keyword evidence="3" id="KW-1185">Reference proteome</keyword>
<feature type="transmembrane region" description="Helical" evidence="1">
    <location>
        <begin position="58"/>
        <end position="78"/>
    </location>
</feature>
<accession>A0A226F1G0</accession>
<dbReference type="AlphaFoldDB" id="A0A226F1G0"/>
<organism evidence="2 3">
    <name type="scientific">Folsomia candida</name>
    <name type="common">Springtail</name>
    <dbReference type="NCBI Taxonomy" id="158441"/>
    <lineage>
        <taxon>Eukaryota</taxon>
        <taxon>Metazoa</taxon>
        <taxon>Ecdysozoa</taxon>
        <taxon>Arthropoda</taxon>
        <taxon>Hexapoda</taxon>
        <taxon>Collembola</taxon>
        <taxon>Entomobryomorpha</taxon>
        <taxon>Isotomoidea</taxon>
        <taxon>Isotomidae</taxon>
        <taxon>Proisotominae</taxon>
        <taxon>Folsomia</taxon>
    </lineage>
</organism>
<name>A0A226F1G0_FOLCA</name>
<feature type="transmembrane region" description="Helical" evidence="1">
    <location>
        <begin position="267"/>
        <end position="291"/>
    </location>
</feature>
<keyword evidence="1" id="KW-0472">Membrane</keyword>
<protein>
    <recommendedName>
        <fullName evidence="4">Gustatory receptor</fullName>
    </recommendedName>
</protein>
<dbReference type="EMBL" id="LNIX01000001">
    <property type="protein sequence ID" value="OXA63267.1"/>
    <property type="molecule type" value="Genomic_DNA"/>
</dbReference>
<sequence length="389" mass="44691">MSAFSFGRRRLSDISLTHPFTPFQALKRYAILTESLYPQIVTFDRKTWEPRPTSKSKLFPWYFLLFLGIMMLMDYYYISLREVLSVQKDPDIDVTMYLILLIGSTSYMLSASVCLTYHVYTEELCFVIRNLWNMKGNFQESSNLVGIFLNGMISLIISTPLSAGVITIYNNTLDPSYLWFRNVTVISAATKLFIRIFIYCLSLLHSSNMVFGYGIIVFIILLIILSSLEVQTISRFKPINPTITLNHIMSIRRYRQLQIINLIFNQLLVYFLPVLTLMFLVAIAMMGYMLIKMSGIVPHALEVLVSMVTAAILGYIELGFGSMANVQRKSADFLVGLELQGGSMYRKRVLRSCKLLQIWAGSYFVMKRSTRFQLFGQMAYYVMSLVISV</sequence>
<feature type="transmembrane region" description="Helical" evidence="1">
    <location>
        <begin position="210"/>
        <end position="228"/>
    </location>
</feature>